<proteinExistence type="predicted"/>
<organism evidence="2 3">
    <name type="scientific">Termitidicoccus mucosus</name>
    <dbReference type="NCBI Taxonomy" id="1184151"/>
    <lineage>
        <taxon>Bacteria</taxon>
        <taxon>Pseudomonadati</taxon>
        <taxon>Verrucomicrobiota</taxon>
        <taxon>Opitutia</taxon>
        <taxon>Opitutales</taxon>
        <taxon>Opitutaceae</taxon>
        <taxon>Termitidicoccus</taxon>
    </lineage>
</organism>
<dbReference type="InterPro" id="IPR010982">
    <property type="entry name" value="Lambda_DNA-bd_dom_sf"/>
</dbReference>
<comment type="caution">
    <text evidence="2">The sequence shown here is derived from an EMBL/GenBank/DDBJ whole genome shotgun (WGS) entry which is preliminary data.</text>
</comment>
<dbReference type="SMART" id="SM00530">
    <property type="entry name" value="HTH_XRE"/>
    <property type="match status" value="1"/>
</dbReference>
<protein>
    <submittedName>
        <fullName evidence="2">Transcriptional regulator</fullName>
    </submittedName>
</protein>
<feature type="domain" description="HTH cro/C1-type" evidence="1">
    <location>
        <begin position="17"/>
        <end position="71"/>
    </location>
</feature>
<dbReference type="AlphaFoldDB" id="A0A178IIW7"/>
<dbReference type="OrthoDB" id="200206at2"/>
<dbReference type="Gene3D" id="1.10.260.40">
    <property type="entry name" value="lambda repressor-like DNA-binding domains"/>
    <property type="match status" value="1"/>
</dbReference>
<accession>A0A178IIW7</accession>
<dbReference type="PROSITE" id="PS50943">
    <property type="entry name" value="HTH_CROC1"/>
    <property type="match status" value="1"/>
</dbReference>
<evidence type="ECO:0000313" key="2">
    <source>
        <dbReference type="EMBL" id="OAM89843.1"/>
    </source>
</evidence>
<keyword evidence="3" id="KW-1185">Reference proteome</keyword>
<dbReference type="Pfam" id="PF01381">
    <property type="entry name" value="HTH_3"/>
    <property type="match status" value="1"/>
</dbReference>
<gene>
    <name evidence="2" type="ORF">AW736_11005</name>
</gene>
<dbReference type="EMBL" id="LRRQ01000076">
    <property type="protein sequence ID" value="OAM89843.1"/>
    <property type="molecule type" value="Genomic_DNA"/>
</dbReference>
<reference evidence="2 3" key="1">
    <citation type="submission" date="2016-01" db="EMBL/GenBank/DDBJ databases">
        <title>High potential of lignocellulose degradation of a new Verrucomicrobia species.</title>
        <authorList>
            <person name="Wang Y."/>
            <person name="Shi Y."/>
            <person name="Qiu Z."/>
            <person name="Liu S."/>
            <person name="Yang H."/>
        </authorList>
    </citation>
    <scope>NUCLEOTIDE SEQUENCE [LARGE SCALE GENOMIC DNA]</scope>
    <source>
        <strain evidence="2 3">TSB47</strain>
    </source>
</reference>
<dbReference type="STRING" id="1184151.AW736_11005"/>
<dbReference type="GO" id="GO:0003677">
    <property type="term" value="F:DNA binding"/>
    <property type="evidence" value="ECO:0007669"/>
    <property type="project" value="InterPro"/>
</dbReference>
<name>A0A178IIW7_9BACT</name>
<sequence>MDAPNTSKKLRGFGRNLRRARVSRDITQEMLAERADLNLRTVQRIEAGETNILITTAMRLRRGIGCPWDELMLPEDL</sequence>
<dbReference type="CDD" id="cd00093">
    <property type="entry name" value="HTH_XRE"/>
    <property type="match status" value="1"/>
</dbReference>
<dbReference type="RefSeq" id="WP_068770301.1">
    <property type="nucleotide sequence ID" value="NZ_CP109796.1"/>
</dbReference>
<dbReference type="SUPFAM" id="SSF47413">
    <property type="entry name" value="lambda repressor-like DNA-binding domains"/>
    <property type="match status" value="1"/>
</dbReference>
<evidence type="ECO:0000259" key="1">
    <source>
        <dbReference type="PROSITE" id="PS50943"/>
    </source>
</evidence>
<evidence type="ECO:0000313" key="3">
    <source>
        <dbReference type="Proteomes" id="UP000078486"/>
    </source>
</evidence>
<dbReference type="Proteomes" id="UP000078486">
    <property type="component" value="Unassembled WGS sequence"/>
</dbReference>
<dbReference type="InterPro" id="IPR001387">
    <property type="entry name" value="Cro/C1-type_HTH"/>
</dbReference>